<name>A0A1T4VJL2_9BACT</name>
<dbReference type="RefSeq" id="WP_078683789.1">
    <property type="nucleotide sequence ID" value="NZ_FUYA01000001.1"/>
</dbReference>
<dbReference type="PIRSF" id="PIRSF006392">
    <property type="entry name" value="IPGAM_arch"/>
    <property type="match status" value="1"/>
</dbReference>
<evidence type="ECO:0000259" key="6">
    <source>
        <dbReference type="Pfam" id="PF01676"/>
    </source>
</evidence>
<dbReference type="Proteomes" id="UP000189733">
    <property type="component" value="Unassembled WGS sequence"/>
</dbReference>
<dbReference type="OrthoDB" id="9804453at2"/>
<dbReference type="InterPro" id="IPR004456">
    <property type="entry name" value="Pglycerate_mutase_ApgM"/>
</dbReference>
<comment type="function">
    <text evidence="2">Catalyzes the interconversion of 2-phosphoglycerate and 3-phosphoglycerate.</text>
</comment>
<evidence type="ECO:0000256" key="1">
    <source>
        <dbReference type="ARBA" id="ARBA00000370"/>
    </source>
</evidence>
<comment type="similarity">
    <text evidence="4">Belongs to the BPG-independent phosphoglycerate mutase family. A-PGAM subfamily.</text>
</comment>
<dbReference type="PANTHER" id="PTHR31209">
    <property type="entry name" value="COFACTOR-INDEPENDENT PHOSPHOGLYCERATE MUTASE"/>
    <property type="match status" value="1"/>
</dbReference>
<dbReference type="STRING" id="1121442.SAMN02745702_00485"/>
<dbReference type="Pfam" id="PF01676">
    <property type="entry name" value="Metalloenzyme"/>
    <property type="match status" value="1"/>
</dbReference>
<dbReference type="Gene3D" id="3.40.720.10">
    <property type="entry name" value="Alkaline Phosphatase, subunit A"/>
    <property type="match status" value="2"/>
</dbReference>
<feature type="domain" description="Metalloenzyme" evidence="6">
    <location>
        <begin position="5"/>
        <end position="366"/>
    </location>
</feature>
<dbReference type="NCBIfam" id="TIGR00306">
    <property type="entry name" value="apgM"/>
    <property type="match status" value="1"/>
</dbReference>
<dbReference type="SUPFAM" id="SSF53649">
    <property type="entry name" value="Alkaline phosphatase-like"/>
    <property type="match status" value="1"/>
</dbReference>
<comment type="pathway">
    <text evidence="3">Carbohydrate degradation.</text>
</comment>
<protein>
    <submittedName>
        <fullName evidence="7">2,3-bisphosphoglycerate-independent phosphoglycerate mutase</fullName>
    </submittedName>
</protein>
<reference evidence="7 8" key="1">
    <citation type="submission" date="2017-02" db="EMBL/GenBank/DDBJ databases">
        <authorList>
            <person name="Peterson S.W."/>
        </authorList>
    </citation>
    <scope>NUCLEOTIDE SEQUENCE [LARGE SCALE GENOMIC DNA]</scope>
    <source>
        <strain evidence="7 8">DSM 18034</strain>
    </source>
</reference>
<evidence type="ECO:0000256" key="5">
    <source>
        <dbReference type="ARBA" id="ARBA00023152"/>
    </source>
</evidence>
<dbReference type="AlphaFoldDB" id="A0A1T4VJL2"/>
<dbReference type="GO" id="GO:0006096">
    <property type="term" value="P:glycolytic process"/>
    <property type="evidence" value="ECO:0007669"/>
    <property type="project" value="UniProtKB-KW"/>
</dbReference>
<comment type="catalytic activity">
    <reaction evidence="1">
        <text>(2R)-2-phosphoglycerate = (2R)-3-phosphoglycerate</text>
        <dbReference type="Rhea" id="RHEA:15901"/>
        <dbReference type="ChEBI" id="CHEBI:58272"/>
        <dbReference type="ChEBI" id="CHEBI:58289"/>
        <dbReference type="EC" id="5.4.2.12"/>
    </reaction>
</comment>
<keyword evidence="5" id="KW-0324">Glycolysis</keyword>
<dbReference type="CDD" id="cd16011">
    <property type="entry name" value="iPGM_like"/>
    <property type="match status" value="1"/>
</dbReference>
<dbReference type="Pfam" id="PF10143">
    <property type="entry name" value="PhosphMutase"/>
    <property type="match status" value="1"/>
</dbReference>
<dbReference type="GO" id="GO:0046872">
    <property type="term" value="F:metal ion binding"/>
    <property type="evidence" value="ECO:0007669"/>
    <property type="project" value="InterPro"/>
</dbReference>
<evidence type="ECO:0000256" key="2">
    <source>
        <dbReference type="ARBA" id="ARBA00002315"/>
    </source>
</evidence>
<sequence>MKKPQVLVLIADGMGDSPVHCPWNITPLAAAHTPNMDALASRCVASLVQTIPHGMIAGSDVANMSLFGYDPRQYHTGRGPIEAAASSLPVDPEDLIWRLNFVTLSNDSTPVMLDYAGGHPADCVAQQIFALLRSICPDGMELIPGFQYRHTLIQRGAAHSSLAAKHIREPHNIIGQSIQPDIEELEHSPELLHFFTEARKILSGQSLVPAINALWPWGQGKPLHLPSLQQQLGCSGTVISAVDLIKGLGKAARMDVPDIPGATATLATDYASKVRAAARAIKQGQDCVFVHIEAPDEAAHSGSFAQKQEAIAVFDQKIVGPLRHVAEAAGAAILVTCDHLTPLHTRKHAAQPVPCILHHQSATEHALTSFSELNVAAAMQQPLPGHQLLQHVLKRIRS</sequence>
<evidence type="ECO:0000313" key="7">
    <source>
        <dbReference type="EMBL" id="SKA65164.1"/>
    </source>
</evidence>
<organism evidence="7 8">
    <name type="scientific">Desulfobaculum bizertense DSM 18034</name>
    <dbReference type="NCBI Taxonomy" id="1121442"/>
    <lineage>
        <taxon>Bacteria</taxon>
        <taxon>Pseudomonadati</taxon>
        <taxon>Thermodesulfobacteriota</taxon>
        <taxon>Desulfovibrionia</taxon>
        <taxon>Desulfovibrionales</taxon>
        <taxon>Desulfovibrionaceae</taxon>
        <taxon>Desulfobaculum</taxon>
    </lineage>
</organism>
<proteinExistence type="inferred from homology"/>
<evidence type="ECO:0000313" key="8">
    <source>
        <dbReference type="Proteomes" id="UP000189733"/>
    </source>
</evidence>
<gene>
    <name evidence="7" type="ORF">SAMN02745702_00485</name>
</gene>
<dbReference type="PANTHER" id="PTHR31209:SF4">
    <property type="entry name" value="2,3-BISPHOSPHOGLYCERATE-INDEPENDENT PHOSPHOGLYCERATE MUTASE"/>
    <property type="match status" value="1"/>
</dbReference>
<dbReference type="InterPro" id="IPR017850">
    <property type="entry name" value="Alkaline_phosphatase_core_sf"/>
</dbReference>
<dbReference type="EMBL" id="FUYA01000001">
    <property type="protein sequence ID" value="SKA65164.1"/>
    <property type="molecule type" value="Genomic_DNA"/>
</dbReference>
<evidence type="ECO:0000256" key="4">
    <source>
        <dbReference type="ARBA" id="ARBA00005524"/>
    </source>
</evidence>
<evidence type="ECO:0000256" key="3">
    <source>
        <dbReference type="ARBA" id="ARBA00004921"/>
    </source>
</evidence>
<dbReference type="GO" id="GO:0004619">
    <property type="term" value="F:phosphoglycerate mutase activity"/>
    <property type="evidence" value="ECO:0007669"/>
    <property type="project" value="UniProtKB-EC"/>
</dbReference>
<keyword evidence="8" id="KW-1185">Reference proteome</keyword>
<dbReference type="InterPro" id="IPR006124">
    <property type="entry name" value="Metalloenzyme"/>
</dbReference>
<accession>A0A1T4VJL2</accession>